<evidence type="ECO:0000256" key="1">
    <source>
        <dbReference type="SAM" id="Phobius"/>
    </source>
</evidence>
<dbReference type="GO" id="GO:0016491">
    <property type="term" value="F:oxidoreductase activity"/>
    <property type="evidence" value="ECO:0007669"/>
    <property type="project" value="InterPro"/>
</dbReference>
<dbReference type="PANTHER" id="PTHR43032">
    <property type="entry name" value="PROTEIN-METHIONINE-SULFOXIDE REDUCTASE"/>
    <property type="match status" value="1"/>
</dbReference>
<dbReference type="Proteomes" id="UP000569914">
    <property type="component" value="Unassembled WGS sequence"/>
</dbReference>
<name>A0A7Y9IBQ1_9ACTN</name>
<dbReference type="EMBL" id="JACCBU010000001">
    <property type="protein sequence ID" value="NYE73983.1"/>
    <property type="molecule type" value="Genomic_DNA"/>
</dbReference>
<feature type="transmembrane region" description="Helical" evidence="1">
    <location>
        <begin position="152"/>
        <end position="173"/>
    </location>
</feature>
<dbReference type="InterPro" id="IPR036374">
    <property type="entry name" value="OxRdtase_Mopterin-bd_sf"/>
</dbReference>
<evidence type="ECO:0000259" key="2">
    <source>
        <dbReference type="Pfam" id="PF00174"/>
    </source>
</evidence>
<dbReference type="PANTHER" id="PTHR43032:SF2">
    <property type="entry name" value="BLL0505 PROTEIN"/>
    <property type="match status" value="1"/>
</dbReference>
<feature type="transmembrane region" description="Helical" evidence="1">
    <location>
        <begin position="69"/>
        <end position="89"/>
    </location>
</feature>
<evidence type="ECO:0000313" key="4">
    <source>
        <dbReference type="Proteomes" id="UP000569914"/>
    </source>
</evidence>
<keyword evidence="4" id="KW-1185">Reference proteome</keyword>
<feature type="domain" description="Oxidoreductase molybdopterin-binding" evidence="2">
    <location>
        <begin position="251"/>
        <end position="380"/>
    </location>
</feature>
<keyword evidence="1" id="KW-1133">Transmembrane helix</keyword>
<dbReference type="CDD" id="cd00321">
    <property type="entry name" value="SO_family_Moco"/>
    <property type="match status" value="1"/>
</dbReference>
<protein>
    <recommendedName>
        <fullName evidence="2">Oxidoreductase molybdopterin-binding domain-containing protein</fullName>
    </recommendedName>
</protein>
<dbReference type="SUPFAM" id="SSF56524">
    <property type="entry name" value="Oxidoreductase molybdopterin-binding domain"/>
    <property type="match status" value="1"/>
</dbReference>
<dbReference type="RefSeq" id="WP_246322427.1">
    <property type="nucleotide sequence ID" value="NZ_JACCBU010000001.1"/>
</dbReference>
<keyword evidence="1" id="KW-0472">Membrane</keyword>
<evidence type="ECO:0000313" key="3">
    <source>
        <dbReference type="EMBL" id="NYE73983.1"/>
    </source>
</evidence>
<sequence>MMIKNLRPPREEDFRSPLRSPTLTSVIGIALGIAFTLCMITGLISHLIQHPPGWFHWPTGPSWLYRVTQGVHVTTGMVSIPLLAVKLWSVAPKFWHRIPIKASRATMIALVERGTILLLVGSAFFEVLTGILNVAEAYLWPFFFPEVHYLMAWLLTGSVALHVAVKLPTVITALRRPARTAAPPGTTVSRRQLLAGTALAGVVIAIATLGDKLPALRGVSFLAQRSGNGPQGLPVNRTAAAAGITSAQVGTDYRLTVAGSRTVDLTLPDLIALPQRTVDLPIACVEGWSQLATWTGVRLADLLALTGDHDFAEVRMVSFDAGPYGRSVVARPLALHPDTLVALSLNGQVLDRDHGYPARLIAPNRPGSLQTKWLTRIEVVR</sequence>
<organism evidence="3 4">
    <name type="scientific">Microlunatus parietis</name>
    <dbReference type="NCBI Taxonomy" id="682979"/>
    <lineage>
        <taxon>Bacteria</taxon>
        <taxon>Bacillati</taxon>
        <taxon>Actinomycetota</taxon>
        <taxon>Actinomycetes</taxon>
        <taxon>Propionibacteriales</taxon>
        <taxon>Propionibacteriaceae</taxon>
        <taxon>Microlunatus</taxon>
    </lineage>
</organism>
<gene>
    <name evidence="3" type="ORF">BKA15_005312</name>
</gene>
<dbReference type="AlphaFoldDB" id="A0A7Y9IBQ1"/>
<accession>A0A7Y9IBQ1</accession>
<feature type="transmembrane region" description="Helical" evidence="1">
    <location>
        <begin position="21"/>
        <end position="49"/>
    </location>
</feature>
<keyword evidence="1" id="KW-0812">Transmembrane</keyword>
<dbReference type="InterPro" id="IPR008335">
    <property type="entry name" value="Mopterin_OxRdtase_euk"/>
</dbReference>
<comment type="caution">
    <text evidence="3">The sequence shown here is derived from an EMBL/GenBank/DDBJ whole genome shotgun (WGS) entry which is preliminary data.</text>
</comment>
<dbReference type="InterPro" id="IPR000572">
    <property type="entry name" value="OxRdtase_Mopterin-bd_dom"/>
</dbReference>
<dbReference type="Pfam" id="PF00174">
    <property type="entry name" value="Oxidored_molyb"/>
    <property type="match status" value="1"/>
</dbReference>
<proteinExistence type="predicted"/>
<reference evidence="3 4" key="1">
    <citation type="submission" date="2020-07" db="EMBL/GenBank/DDBJ databases">
        <title>Sequencing the genomes of 1000 actinobacteria strains.</title>
        <authorList>
            <person name="Klenk H.-P."/>
        </authorList>
    </citation>
    <scope>NUCLEOTIDE SEQUENCE [LARGE SCALE GENOMIC DNA]</scope>
    <source>
        <strain evidence="3 4">DSM 22083</strain>
    </source>
</reference>
<dbReference type="Gene3D" id="3.90.420.10">
    <property type="entry name" value="Oxidoreductase, molybdopterin-binding domain"/>
    <property type="match status" value="1"/>
</dbReference>
<feature type="transmembrane region" description="Helical" evidence="1">
    <location>
        <begin position="193"/>
        <end position="210"/>
    </location>
</feature>
<feature type="transmembrane region" description="Helical" evidence="1">
    <location>
        <begin position="110"/>
        <end position="132"/>
    </location>
</feature>
<dbReference type="PRINTS" id="PR00407">
    <property type="entry name" value="EUMOPTERIN"/>
</dbReference>